<reference evidence="1 2" key="1">
    <citation type="journal article" date="2015" name="Genome Biol. Evol.">
        <title>The genome of winter moth (Operophtera brumata) provides a genomic perspective on sexual dimorphism and phenology.</title>
        <authorList>
            <person name="Derks M.F."/>
            <person name="Smit S."/>
            <person name="Salis L."/>
            <person name="Schijlen E."/>
            <person name="Bossers A."/>
            <person name="Mateman C."/>
            <person name="Pijl A.S."/>
            <person name="de Ridder D."/>
            <person name="Groenen M.A."/>
            <person name="Visser M.E."/>
            <person name="Megens H.J."/>
        </authorList>
    </citation>
    <scope>NUCLEOTIDE SEQUENCE [LARGE SCALE GENOMIC DNA]</scope>
    <source>
        <strain evidence="1">WM2013NL</strain>
        <tissue evidence="1">Head and thorax</tissue>
    </source>
</reference>
<keyword evidence="2" id="KW-1185">Reference proteome</keyword>
<dbReference type="PANTHER" id="PTHR47272">
    <property type="entry name" value="DDE_TNP_1_7 DOMAIN-CONTAINING PROTEIN"/>
    <property type="match status" value="1"/>
</dbReference>
<organism evidence="1 2">
    <name type="scientific">Operophtera brumata</name>
    <name type="common">Winter moth</name>
    <name type="synonym">Phalaena brumata</name>
    <dbReference type="NCBI Taxonomy" id="104452"/>
    <lineage>
        <taxon>Eukaryota</taxon>
        <taxon>Metazoa</taxon>
        <taxon>Ecdysozoa</taxon>
        <taxon>Arthropoda</taxon>
        <taxon>Hexapoda</taxon>
        <taxon>Insecta</taxon>
        <taxon>Pterygota</taxon>
        <taxon>Neoptera</taxon>
        <taxon>Endopterygota</taxon>
        <taxon>Lepidoptera</taxon>
        <taxon>Glossata</taxon>
        <taxon>Ditrysia</taxon>
        <taxon>Geometroidea</taxon>
        <taxon>Geometridae</taxon>
        <taxon>Larentiinae</taxon>
        <taxon>Operophtera</taxon>
    </lineage>
</organism>
<dbReference type="STRING" id="104452.A0A0L7K4A5"/>
<proteinExistence type="predicted"/>
<dbReference type="Proteomes" id="UP000037510">
    <property type="component" value="Unassembled WGS sequence"/>
</dbReference>
<gene>
    <name evidence="1" type="ORF">OBRU01_25174</name>
</gene>
<evidence type="ECO:0000313" key="1">
    <source>
        <dbReference type="EMBL" id="KOB56515.1"/>
    </source>
</evidence>
<sequence>MNHTDMNDDRYFKVRPNLDKIRTNCLLLAEEGRYSLIHHLRNEYGIFSLGTVKSNRLRGYQTLLLCDKTLAKKGRGASQQLVCNQNKLAVVKWSDNEVITLASSYVDSHPK</sequence>
<dbReference type="EMBL" id="JTDY01011413">
    <property type="protein sequence ID" value="KOB56515.1"/>
    <property type="molecule type" value="Genomic_DNA"/>
</dbReference>
<protein>
    <submittedName>
        <fullName evidence="1">Putative ankyrin 2,3/unc44</fullName>
    </submittedName>
</protein>
<evidence type="ECO:0000313" key="2">
    <source>
        <dbReference type="Proteomes" id="UP000037510"/>
    </source>
</evidence>
<accession>A0A0L7K4A5</accession>
<name>A0A0L7K4A5_OPEBR</name>
<comment type="caution">
    <text evidence="1">The sequence shown here is derived from an EMBL/GenBank/DDBJ whole genome shotgun (WGS) entry which is preliminary data.</text>
</comment>
<dbReference type="PANTHER" id="PTHR47272:SF1">
    <property type="entry name" value="PIGGYBAC TRANSPOSABLE ELEMENT-DERIVED PROTEIN 3-LIKE"/>
    <property type="match status" value="1"/>
</dbReference>
<dbReference type="AlphaFoldDB" id="A0A0L7K4A5"/>